<accession>A0AAV5NXE4</accession>
<gene>
    <name evidence="2" type="ORF">GCM10007932_44720</name>
</gene>
<evidence type="ECO:0000259" key="1">
    <source>
        <dbReference type="Pfam" id="PF04287"/>
    </source>
</evidence>
<sequence length="105" mass="11896">MNTARISILIENLKTALQQQNLWESSPPSPEALASQQPFSYDTLEPQQWLQWIFITRLEAMISASQPLPSALQLLPYFEEVWKDDVSKIKVLAAISDIDEAFASC</sequence>
<feature type="domain" description="YqcC-like" evidence="1">
    <location>
        <begin position="8"/>
        <end position="100"/>
    </location>
</feature>
<evidence type="ECO:0000313" key="2">
    <source>
        <dbReference type="EMBL" id="GLQ75110.1"/>
    </source>
</evidence>
<keyword evidence="3" id="KW-1185">Reference proteome</keyword>
<dbReference type="RefSeq" id="WP_126605828.1">
    <property type="nucleotide sequence ID" value="NZ_AP025144.1"/>
</dbReference>
<reference evidence="3" key="1">
    <citation type="journal article" date="2019" name="Int. J. Syst. Evol. Microbiol.">
        <title>The Global Catalogue of Microorganisms (GCM) 10K type strain sequencing project: providing services to taxonomists for standard genome sequencing and annotation.</title>
        <authorList>
            <consortium name="The Broad Institute Genomics Platform"/>
            <consortium name="The Broad Institute Genome Sequencing Center for Infectious Disease"/>
            <person name="Wu L."/>
            <person name="Ma J."/>
        </authorList>
    </citation>
    <scope>NUCLEOTIDE SEQUENCE [LARGE SCALE GENOMIC DNA]</scope>
    <source>
        <strain evidence="3">NBRC 15640</strain>
    </source>
</reference>
<dbReference type="Proteomes" id="UP001156690">
    <property type="component" value="Unassembled WGS sequence"/>
</dbReference>
<dbReference type="InterPro" id="IPR007384">
    <property type="entry name" value="UCP006257"/>
</dbReference>
<comment type="caution">
    <text evidence="2">The sequence shown here is derived from an EMBL/GenBank/DDBJ whole genome shotgun (WGS) entry which is preliminary data.</text>
</comment>
<dbReference type="AlphaFoldDB" id="A0AAV5NXE4"/>
<proteinExistence type="predicted"/>
<dbReference type="Gene3D" id="1.20.1440.40">
    <property type="entry name" value="YqcC-like"/>
    <property type="match status" value="1"/>
</dbReference>
<evidence type="ECO:0000313" key="3">
    <source>
        <dbReference type="Proteomes" id="UP001156690"/>
    </source>
</evidence>
<dbReference type="GO" id="GO:0044010">
    <property type="term" value="P:single-species biofilm formation"/>
    <property type="evidence" value="ECO:0007669"/>
    <property type="project" value="TreeGrafter"/>
</dbReference>
<dbReference type="SUPFAM" id="SSF158452">
    <property type="entry name" value="YqcC-like"/>
    <property type="match status" value="1"/>
</dbReference>
<dbReference type="InterPro" id="IPR023376">
    <property type="entry name" value="YqcC-like_dom"/>
</dbReference>
<organism evidence="2 3">
    <name type="scientific">Vibrio penaeicida</name>
    <dbReference type="NCBI Taxonomy" id="104609"/>
    <lineage>
        <taxon>Bacteria</taxon>
        <taxon>Pseudomonadati</taxon>
        <taxon>Pseudomonadota</taxon>
        <taxon>Gammaproteobacteria</taxon>
        <taxon>Vibrionales</taxon>
        <taxon>Vibrionaceae</taxon>
        <taxon>Vibrio</taxon>
    </lineage>
</organism>
<dbReference type="PIRSF" id="PIRSF006257">
    <property type="entry name" value="UCP006257"/>
    <property type="match status" value="1"/>
</dbReference>
<dbReference type="InterPro" id="IPR036814">
    <property type="entry name" value="YqcC-like_sf"/>
</dbReference>
<protein>
    <recommendedName>
        <fullName evidence="1">YqcC-like domain-containing protein</fullName>
    </recommendedName>
</protein>
<name>A0AAV5NXE4_9VIBR</name>
<dbReference type="Pfam" id="PF04287">
    <property type="entry name" value="DUF446"/>
    <property type="match status" value="1"/>
</dbReference>
<dbReference type="PANTHER" id="PTHR39586:SF1">
    <property type="entry name" value="CYTOPLASMIC PROTEIN"/>
    <property type="match status" value="1"/>
</dbReference>
<dbReference type="EMBL" id="BSNX01000067">
    <property type="protein sequence ID" value="GLQ75110.1"/>
    <property type="molecule type" value="Genomic_DNA"/>
</dbReference>
<dbReference type="PANTHER" id="PTHR39586">
    <property type="entry name" value="CYTOPLASMIC PROTEIN-RELATED"/>
    <property type="match status" value="1"/>
</dbReference>